<dbReference type="Proteomes" id="UP001146067">
    <property type="component" value="Unassembled WGS sequence"/>
</dbReference>
<accession>A0A9X3PDP5</accession>
<keyword evidence="2" id="KW-1133">Transmembrane helix</keyword>
<feature type="compositionally biased region" description="Low complexity" evidence="1">
    <location>
        <begin position="14"/>
        <end position="32"/>
    </location>
</feature>
<gene>
    <name evidence="3" type="ORF">O1R50_13770</name>
</gene>
<keyword evidence="2" id="KW-0812">Transmembrane</keyword>
<evidence type="ECO:0000313" key="3">
    <source>
        <dbReference type="EMBL" id="MDA1360694.1"/>
    </source>
</evidence>
<sequence>MSGTHRAVDSQHQPASAEPPAARVPVPELPAAYGVVGDHTRDPGAGAAPRPVSQRGPLGSQTDGMAAIRAVWERAAVSDRKPARPGRPERRREPKAFAPALLGILVCACVLMFFAWTAAPALWISVGHYQYGTVQVTACEQGFAPSCTGRFQTHEWAKDLHLTGDVTAADVGAELPARATGPDAHSAYVGSTPGLLLRWAPSLVLFMAAAFALVAVSGATRLYEGRSAAVGLCWAAAGAVLAVALAFAW</sequence>
<feature type="region of interest" description="Disordered" evidence="1">
    <location>
        <begin position="1"/>
        <end position="61"/>
    </location>
</feature>
<dbReference type="EMBL" id="JAPZVP010000009">
    <property type="protein sequence ID" value="MDA1360694.1"/>
    <property type="molecule type" value="Genomic_DNA"/>
</dbReference>
<comment type="caution">
    <text evidence="3">The sequence shown here is derived from an EMBL/GenBank/DDBJ whole genome shotgun (WGS) entry which is preliminary data.</text>
</comment>
<evidence type="ECO:0000313" key="4">
    <source>
        <dbReference type="Proteomes" id="UP001146067"/>
    </source>
</evidence>
<feature type="transmembrane region" description="Helical" evidence="2">
    <location>
        <begin position="196"/>
        <end position="216"/>
    </location>
</feature>
<feature type="transmembrane region" description="Helical" evidence="2">
    <location>
        <begin position="228"/>
        <end position="248"/>
    </location>
</feature>
<protein>
    <submittedName>
        <fullName evidence="3">Uncharacterized protein</fullName>
    </submittedName>
</protein>
<reference evidence="3" key="1">
    <citation type="submission" date="2022-12" db="EMBL/GenBank/DDBJ databases">
        <title>Gycomyces niveus sp.nov.,a novel actinomycete isolated from soil in Shouguan.</title>
        <authorList>
            <person name="Yang X."/>
        </authorList>
    </citation>
    <scope>NUCLEOTIDE SEQUENCE</scope>
    <source>
        <strain evidence="3">NEAU-A15</strain>
    </source>
</reference>
<dbReference type="RefSeq" id="WP_270110639.1">
    <property type="nucleotide sequence ID" value="NZ_JAPZVP010000009.1"/>
</dbReference>
<feature type="transmembrane region" description="Helical" evidence="2">
    <location>
        <begin position="96"/>
        <end position="119"/>
    </location>
</feature>
<name>A0A9X3PDP5_9ACTN</name>
<proteinExistence type="predicted"/>
<keyword evidence="4" id="KW-1185">Reference proteome</keyword>
<evidence type="ECO:0000256" key="2">
    <source>
        <dbReference type="SAM" id="Phobius"/>
    </source>
</evidence>
<keyword evidence="2" id="KW-0472">Membrane</keyword>
<organism evidence="3 4">
    <name type="scientific">Glycomyces luteolus</name>
    <dbReference type="NCBI Taxonomy" id="2670330"/>
    <lineage>
        <taxon>Bacteria</taxon>
        <taxon>Bacillati</taxon>
        <taxon>Actinomycetota</taxon>
        <taxon>Actinomycetes</taxon>
        <taxon>Glycomycetales</taxon>
        <taxon>Glycomycetaceae</taxon>
        <taxon>Glycomyces</taxon>
    </lineage>
</organism>
<evidence type="ECO:0000256" key="1">
    <source>
        <dbReference type="SAM" id="MobiDB-lite"/>
    </source>
</evidence>
<dbReference type="AlphaFoldDB" id="A0A9X3PDP5"/>